<gene>
    <name evidence="2" type="primary">yajL_2</name>
    <name evidence="7" type="ORF">B5F32_17370</name>
    <name evidence="2" type="ORF">ERS852429_00995</name>
    <name evidence="3" type="ORF">ERS852560_03887</name>
    <name evidence="6" type="ORF">GKD54_19870</name>
    <name evidence="5" type="ORF">GKD58_20115</name>
    <name evidence="8" type="ORF">HHO38_01725</name>
    <name evidence="4" type="ORF">LI194_10620</name>
    <name evidence="9" type="ORF">P2T59_08615</name>
</gene>
<proteinExistence type="predicted"/>
<dbReference type="EMBL" id="CP051672">
    <property type="protein sequence ID" value="QJE27122.1"/>
    <property type="molecule type" value="Genomic_DNA"/>
</dbReference>
<dbReference type="InterPro" id="IPR006287">
    <property type="entry name" value="DJ-1"/>
</dbReference>
<reference evidence="4" key="6">
    <citation type="submission" date="2021-10" db="EMBL/GenBank/DDBJ databases">
        <title>Collection of gut derived symbiotic bacterial strains cultured from healthy donors.</title>
        <authorList>
            <person name="Lin H."/>
            <person name="Littmann E."/>
            <person name="Kohout C."/>
            <person name="Pamer E.G."/>
        </authorList>
    </citation>
    <scope>NUCLEOTIDE SEQUENCE</scope>
    <source>
        <strain evidence="4">DFI.2.94</strain>
    </source>
</reference>
<dbReference type="Proteomes" id="UP000471216">
    <property type="component" value="Unassembled WGS sequence"/>
</dbReference>
<dbReference type="Proteomes" id="UP000195950">
    <property type="component" value="Unassembled WGS sequence"/>
</dbReference>
<reference evidence="8 15" key="5">
    <citation type="submission" date="2020-04" db="EMBL/GenBank/DDBJ databases">
        <title>Complete Genomes and Methylome analysis of CBBP consortium that reverse antibiotic-induced susceptibility to vancomycin-resistant Enterococcus faecium infection.</title>
        <authorList>
            <person name="Fomenkov A."/>
            <person name="Zhang Z."/>
            <person name="Pamer E."/>
            <person name="Roberts R.J."/>
        </authorList>
    </citation>
    <scope>NUCLEOTIDE SEQUENCE [LARGE SCALE GENOMIC DNA]</scope>
    <source>
        <strain evidence="15">CBBP</strain>
        <strain evidence="8">CBBP-1</strain>
    </source>
</reference>
<evidence type="ECO:0000313" key="13">
    <source>
        <dbReference type="Proteomes" id="UP000450599"/>
    </source>
</evidence>
<reference evidence="7" key="3">
    <citation type="journal article" date="2018" name="BMC Genomics">
        <title>Whole genome sequencing and function prediction of 133 gut anaerobes isolated from chicken caecum in pure cultures.</title>
        <authorList>
            <person name="Medvecky M."/>
            <person name="Cejkova D."/>
            <person name="Polansky O."/>
            <person name="Karasova D."/>
            <person name="Kubasova T."/>
            <person name="Cizek A."/>
            <person name="Rychlik I."/>
        </authorList>
    </citation>
    <scope>NUCLEOTIDE SEQUENCE</scope>
    <source>
        <strain evidence="7">An199</strain>
    </source>
</reference>
<dbReference type="GO" id="GO:0005737">
    <property type="term" value="C:cytoplasm"/>
    <property type="evidence" value="ECO:0007669"/>
    <property type="project" value="TreeGrafter"/>
</dbReference>
<evidence type="ECO:0000313" key="5">
    <source>
        <dbReference type="EMBL" id="MRY86522.1"/>
    </source>
</evidence>
<reference evidence="12" key="2">
    <citation type="submission" date="2017-04" db="EMBL/GenBank/DDBJ databases">
        <title>Function of individual gut microbiota members based on whole genome sequencing of pure cultures obtained from chicken caecum.</title>
        <authorList>
            <person name="Medvecky M."/>
            <person name="Cejkova D."/>
            <person name="Polansky O."/>
            <person name="Karasova D."/>
            <person name="Kubasova T."/>
            <person name="Cizek A."/>
            <person name="Rychlik I."/>
        </authorList>
    </citation>
    <scope>NUCLEOTIDE SEQUENCE [LARGE SCALE GENOMIC DNA]</scope>
    <source>
        <strain evidence="12">An199</strain>
    </source>
</reference>
<dbReference type="Proteomes" id="UP000501982">
    <property type="component" value="Chromosome"/>
</dbReference>
<dbReference type="NCBIfam" id="TIGR01383">
    <property type="entry name" value="not_thiJ"/>
    <property type="match status" value="1"/>
</dbReference>
<evidence type="ECO:0000259" key="1">
    <source>
        <dbReference type="Pfam" id="PF01965"/>
    </source>
</evidence>
<evidence type="ECO:0000313" key="10">
    <source>
        <dbReference type="Proteomes" id="UP000095332"/>
    </source>
</evidence>
<evidence type="ECO:0000313" key="2">
    <source>
        <dbReference type="EMBL" id="CUM87247.1"/>
    </source>
</evidence>
<evidence type="ECO:0000313" key="14">
    <source>
        <dbReference type="Proteomes" id="UP000471216"/>
    </source>
</evidence>
<dbReference type="Proteomes" id="UP000450599">
    <property type="component" value="Unassembled WGS sequence"/>
</dbReference>
<dbReference type="RefSeq" id="WP_008771764.1">
    <property type="nucleotide sequence ID" value="NZ_BAABYH010000001.1"/>
</dbReference>
<dbReference type="Proteomes" id="UP000095332">
    <property type="component" value="Unassembled WGS sequence"/>
</dbReference>
<dbReference type="EMBL" id="CYXP01000001">
    <property type="protein sequence ID" value="CUM87247.1"/>
    <property type="molecule type" value="Genomic_DNA"/>
</dbReference>
<dbReference type="InterPro" id="IPR050325">
    <property type="entry name" value="Prot/Nucl_acid_deglycase"/>
</dbReference>
<name>A0A173SBR9_PARDI</name>
<evidence type="ECO:0000313" key="6">
    <source>
        <dbReference type="EMBL" id="MRZ08419.1"/>
    </source>
</evidence>
<dbReference type="CDD" id="cd03135">
    <property type="entry name" value="GATase1_DJ-1"/>
    <property type="match status" value="1"/>
</dbReference>
<dbReference type="PANTHER" id="PTHR48094">
    <property type="entry name" value="PROTEIN/NUCLEIC ACID DEGLYCASE DJ-1-RELATED"/>
    <property type="match status" value="1"/>
</dbReference>
<reference evidence="10 11" key="1">
    <citation type="submission" date="2015-09" db="EMBL/GenBank/DDBJ databases">
        <authorList>
            <consortium name="Pathogen Informatics"/>
        </authorList>
    </citation>
    <scope>NUCLEOTIDE SEQUENCE [LARGE SCALE GENOMIC DNA]</scope>
    <source>
        <strain evidence="2 11">2789STDY5608872</strain>
        <strain evidence="3 10">2789STDY5834948</strain>
    </source>
</reference>
<dbReference type="InterPro" id="IPR002818">
    <property type="entry name" value="DJ-1/PfpI"/>
</dbReference>
<dbReference type="EMBL" id="NFJX01000020">
    <property type="protein sequence ID" value="OUP15499.1"/>
    <property type="molecule type" value="Genomic_DNA"/>
</dbReference>
<accession>A0A173SBR9</accession>
<evidence type="ECO:0000313" key="12">
    <source>
        <dbReference type="Proteomes" id="UP000195950"/>
    </source>
</evidence>
<evidence type="ECO:0000313" key="8">
    <source>
        <dbReference type="EMBL" id="QJE27122.1"/>
    </source>
</evidence>
<feature type="domain" description="DJ-1/PfpI" evidence="1">
    <location>
        <begin position="2"/>
        <end position="163"/>
    </location>
</feature>
<dbReference type="InterPro" id="IPR029062">
    <property type="entry name" value="Class_I_gatase-like"/>
</dbReference>
<dbReference type="Proteomes" id="UP001198806">
    <property type="component" value="Unassembled WGS sequence"/>
</dbReference>
<evidence type="ECO:0000313" key="15">
    <source>
        <dbReference type="Proteomes" id="UP000501982"/>
    </source>
</evidence>
<organism evidence="2 11">
    <name type="scientific">Parabacteroides distasonis</name>
    <dbReference type="NCBI Taxonomy" id="823"/>
    <lineage>
        <taxon>Bacteria</taxon>
        <taxon>Pseudomonadati</taxon>
        <taxon>Bacteroidota</taxon>
        <taxon>Bacteroidia</taxon>
        <taxon>Bacteroidales</taxon>
        <taxon>Tannerellaceae</taxon>
        <taxon>Parabacteroides</taxon>
    </lineage>
</organism>
<dbReference type="Proteomes" id="UP000095591">
    <property type="component" value="Unassembled WGS sequence"/>
</dbReference>
<evidence type="ECO:0000313" key="7">
    <source>
        <dbReference type="EMBL" id="OUP15499.1"/>
    </source>
</evidence>
<protein>
    <submittedName>
        <fullName evidence="2">Chaperone protein YajL</fullName>
    </submittedName>
    <submittedName>
        <fullName evidence="5">DJ-1 family protein</fullName>
    </submittedName>
    <submittedName>
        <fullName evidence="4">DJ-1/PfpI family protein</fullName>
    </submittedName>
</protein>
<dbReference type="EMBL" id="WKMW01000025">
    <property type="protein sequence ID" value="MRY86522.1"/>
    <property type="molecule type" value="Genomic_DNA"/>
</dbReference>
<dbReference type="SUPFAM" id="SSF52317">
    <property type="entry name" value="Class I glutamine amidotransferase-like"/>
    <property type="match status" value="1"/>
</dbReference>
<evidence type="ECO:0000313" key="4">
    <source>
        <dbReference type="EMBL" id="MCB6518251.1"/>
    </source>
</evidence>
<reference evidence="13 14" key="4">
    <citation type="journal article" date="2019" name="Nat. Med.">
        <title>A library of human gut bacterial isolates paired with longitudinal multiomics data enables mechanistic microbiome research.</title>
        <authorList>
            <person name="Poyet M."/>
            <person name="Groussin M."/>
            <person name="Gibbons S.M."/>
            <person name="Avila-Pacheco J."/>
            <person name="Jiang X."/>
            <person name="Kearney S.M."/>
            <person name="Perrotta A.R."/>
            <person name="Berdy B."/>
            <person name="Zhao S."/>
            <person name="Lieberman T.D."/>
            <person name="Swanson P.K."/>
            <person name="Smith M."/>
            <person name="Roesemann S."/>
            <person name="Alexander J.E."/>
            <person name="Rich S.A."/>
            <person name="Livny J."/>
            <person name="Vlamakis H."/>
            <person name="Clish C."/>
            <person name="Bullock K."/>
            <person name="Deik A."/>
            <person name="Scott J."/>
            <person name="Pierce K.A."/>
            <person name="Xavier R.J."/>
            <person name="Alm E.J."/>
        </authorList>
    </citation>
    <scope>NUCLEOTIDE SEQUENCE [LARGE SCALE GENOMIC DNA]</scope>
    <source>
        <strain evidence="6 14">BIOML-A10</strain>
        <strain evidence="5 13">BIOML-A11</strain>
    </source>
</reference>
<dbReference type="Gene3D" id="3.40.50.880">
    <property type="match status" value="1"/>
</dbReference>
<dbReference type="EMBL" id="JAJCNI010000011">
    <property type="protein sequence ID" value="MCB6518251.1"/>
    <property type="molecule type" value="Genomic_DNA"/>
</dbReference>
<sequence length="181" mass="18704">MKKAIVFLANGFEEMEATGTVDILRRGGIDTKTVSITDDRKVVGAHHMEYMADALLSETDFSGIDALILPGGMPGASNLNESEAVKEALLQQYRQGGIVAAICAAPMVLGGLGLLKGRKATCYPGFEPKLIGATVTGEAVEVDGNVVTGRGPGLVFNFGLALVSVLKGDAVAEEVAAGLLL</sequence>
<evidence type="ECO:0000313" key="11">
    <source>
        <dbReference type="Proteomes" id="UP000095591"/>
    </source>
</evidence>
<evidence type="ECO:0000313" key="3">
    <source>
        <dbReference type="EMBL" id="CUQ53515.1"/>
    </source>
</evidence>
<dbReference type="EMBL" id="CZBM01000021">
    <property type="protein sequence ID" value="CUQ53515.1"/>
    <property type="molecule type" value="Genomic_DNA"/>
</dbReference>
<dbReference type="Proteomes" id="UP001221009">
    <property type="component" value="Chromosome"/>
</dbReference>
<dbReference type="EMBL" id="WKMX01000023">
    <property type="protein sequence ID" value="MRZ08419.1"/>
    <property type="molecule type" value="Genomic_DNA"/>
</dbReference>
<dbReference type="Pfam" id="PF01965">
    <property type="entry name" value="DJ-1_PfpI"/>
    <property type="match status" value="1"/>
</dbReference>
<dbReference type="EMBL" id="CP120353">
    <property type="protein sequence ID" value="WET66036.1"/>
    <property type="molecule type" value="Genomic_DNA"/>
</dbReference>
<evidence type="ECO:0000313" key="9">
    <source>
        <dbReference type="EMBL" id="WET66036.1"/>
    </source>
</evidence>
<reference evidence="9" key="7">
    <citation type="submission" date="2023-03" db="EMBL/GenBank/DDBJ databases">
        <title>Parabacteroides distasonis, a bacteria resistant against UC.</title>
        <authorList>
            <person name="Dai W."/>
        </authorList>
    </citation>
    <scope>NUCLEOTIDE SEQUENCE</scope>
    <source>
        <strain evidence="9">F1-28</strain>
    </source>
</reference>
<dbReference type="AlphaFoldDB" id="A0A173SBR9"/>
<dbReference type="PANTHER" id="PTHR48094:SF12">
    <property type="entry name" value="PARKINSON DISEASE PROTEIN 7 HOMOLOG"/>
    <property type="match status" value="1"/>
</dbReference>